<evidence type="ECO:0000313" key="1">
    <source>
        <dbReference type="EMBL" id="CAB0019414.1"/>
    </source>
</evidence>
<gene>
    <name evidence="1" type="ORF">NTEN_LOCUS23126</name>
</gene>
<reference evidence="1 2" key="1">
    <citation type="submission" date="2020-02" db="EMBL/GenBank/DDBJ databases">
        <authorList>
            <person name="Ferguson B K."/>
        </authorList>
    </citation>
    <scope>NUCLEOTIDE SEQUENCE [LARGE SCALE GENOMIC DNA]</scope>
</reference>
<sequence length="133" mass="14388">MAYIQESWCSSFWEYSCPLGVLTFSVSPLGALTSFGSTHVLWGYSCPLGVLTSSGNPHVLWESSRPLGVLTSSTGTHVFWEYSRPLGVLTSSGSTHVLWEYPNHSSPGAYLLKQPLQPVGSVRDFSPSGSLGF</sequence>
<dbReference type="EMBL" id="CADCXU010033951">
    <property type="protein sequence ID" value="CAB0019414.1"/>
    <property type="molecule type" value="Genomic_DNA"/>
</dbReference>
<accession>A0A6H5HVY9</accession>
<organism evidence="1 2">
    <name type="scientific">Nesidiocoris tenuis</name>
    <dbReference type="NCBI Taxonomy" id="355587"/>
    <lineage>
        <taxon>Eukaryota</taxon>
        <taxon>Metazoa</taxon>
        <taxon>Ecdysozoa</taxon>
        <taxon>Arthropoda</taxon>
        <taxon>Hexapoda</taxon>
        <taxon>Insecta</taxon>
        <taxon>Pterygota</taxon>
        <taxon>Neoptera</taxon>
        <taxon>Paraneoptera</taxon>
        <taxon>Hemiptera</taxon>
        <taxon>Heteroptera</taxon>
        <taxon>Panheteroptera</taxon>
        <taxon>Cimicomorpha</taxon>
        <taxon>Miridae</taxon>
        <taxon>Dicyphina</taxon>
        <taxon>Nesidiocoris</taxon>
    </lineage>
</organism>
<name>A0A6H5HVY9_9HEMI</name>
<proteinExistence type="predicted"/>
<evidence type="ECO:0000313" key="2">
    <source>
        <dbReference type="Proteomes" id="UP000479000"/>
    </source>
</evidence>
<keyword evidence="2" id="KW-1185">Reference proteome</keyword>
<dbReference type="AlphaFoldDB" id="A0A6H5HVY9"/>
<dbReference type="Proteomes" id="UP000479000">
    <property type="component" value="Unassembled WGS sequence"/>
</dbReference>
<protein>
    <submittedName>
        <fullName evidence="1">Uncharacterized protein</fullName>
    </submittedName>
</protein>